<protein>
    <submittedName>
        <fullName evidence="1">Uncharacterized protein</fullName>
    </submittedName>
</protein>
<keyword evidence="2" id="KW-1185">Reference proteome</keyword>
<sequence>MNFLLVFLSFLTIISFTSTKAQYRAPHGLVYENPMAFSPSAYNFFHPKSNPPSIQGSCDESNCAPLPIAATVQSSLAEESKDKNEKSESKVGAGGIVGVIFGFIMVVLLAMGVYYVVTNRRGGSRGESTILPSV</sequence>
<evidence type="ECO:0000313" key="1">
    <source>
        <dbReference type="EMBL" id="KAI3683506.1"/>
    </source>
</evidence>
<dbReference type="Proteomes" id="UP001056120">
    <property type="component" value="Linkage Group LG28"/>
</dbReference>
<gene>
    <name evidence="1" type="ORF">L1987_84012</name>
</gene>
<accession>A0ACB8YDM4</accession>
<comment type="caution">
    <text evidence="1">The sequence shown here is derived from an EMBL/GenBank/DDBJ whole genome shotgun (WGS) entry which is preliminary data.</text>
</comment>
<dbReference type="EMBL" id="CM042045">
    <property type="protein sequence ID" value="KAI3683506.1"/>
    <property type="molecule type" value="Genomic_DNA"/>
</dbReference>
<reference evidence="1 2" key="2">
    <citation type="journal article" date="2022" name="Mol. Ecol. Resour.">
        <title>The genomes of chicory, endive, great burdock and yacon provide insights into Asteraceae paleo-polyploidization history and plant inulin production.</title>
        <authorList>
            <person name="Fan W."/>
            <person name="Wang S."/>
            <person name="Wang H."/>
            <person name="Wang A."/>
            <person name="Jiang F."/>
            <person name="Liu H."/>
            <person name="Zhao H."/>
            <person name="Xu D."/>
            <person name="Zhang Y."/>
        </authorList>
    </citation>
    <scope>NUCLEOTIDE SEQUENCE [LARGE SCALE GENOMIC DNA]</scope>
    <source>
        <strain evidence="2">cv. Yunnan</strain>
        <tissue evidence="1">Leaves</tissue>
    </source>
</reference>
<evidence type="ECO:0000313" key="2">
    <source>
        <dbReference type="Proteomes" id="UP001056120"/>
    </source>
</evidence>
<name>A0ACB8YDM4_9ASTR</name>
<proteinExistence type="predicted"/>
<organism evidence="1 2">
    <name type="scientific">Smallanthus sonchifolius</name>
    <dbReference type="NCBI Taxonomy" id="185202"/>
    <lineage>
        <taxon>Eukaryota</taxon>
        <taxon>Viridiplantae</taxon>
        <taxon>Streptophyta</taxon>
        <taxon>Embryophyta</taxon>
        <taxon>Tracheophyta</taxon>
        <taxon>Spermatophyta</taxon>
        <taxon>Magnoliopsida</taxon>
        <taxon>eudicotyledons</taxon>
        <taxon>Gunneridae</taxon>
        <taxon>Pentapetalae</taxon>
        <taxon>asterids</taxon>
        <taxon>campanulids</taxon>
        <taxon>Asterales</taxon>
        <taxon>Asteraceae</taxon>
        <taxon>Asteroideae</taxon>
        <taxon>Heliantheae alliance</taxon>
        <taxon>Millerieae</taxon>
        <taxon>Smallanthus</taxon>
    </lineage>
</organism>
<reference evidence="2" key="1">
    <citation type="journal article" date="2022" name="Mol. Ecol. Resour.">
        <title>The genomes of chicory, endive, great burdock and yacon provide insights into Asteraceae palaeo-polyploidization history and plant inulin production.</title>
        <authorList>
            <person name="Fan W."/>
            <person name="Wang S."/>
            <person name="Wang H."/>
            <person name="Wang A."/>
            <person name="Jiang F."/>
            <person name="Liu H."/>
            <person name="Zhao H."/>
            <person name="Xu D."/>
            <person name="Zhang Y."/>
        </authorList>
    </citation>
    <scope>NUCLEOTIDE SEQUENCE [LARGE SCALE GENOMIC DNA]</scope>
    <source>
        <strain evidence="2">cv. Yunnan</strain>
    </source>
</reference>